<keyword evidence="1" id="KW-1133">Transmembrane helix</keyword>
<dbReference type="EMBL" id="CACVAQ010000425">
    <property type="protein sequence ID" value="CAA6828242.1"/>
    <property type="molecule type" value="Genomic_DNA"/>
</dbReference>
<organism evidence="2">
    <name type="scientific">uncultured Aureispira sp</name>
    <dbReference type="NCBI Taxonomy" id="1331704"/>
    <lineage>
        <taxon>Bacteria</taxon>
        <taxon>Pseudomonadati</taxon>
        <taxon>Bacteroidota</taxon>
        <taxon>Saprospiria</taxon>
        <taxon>Saprospirales</taxon>
        <taxon>Saprospiraceae</taxon>
        <taxon>Aureispira</taxon>
        <taxon>environmental samples</taxon>
    </lineage>
</organism>
<accession>A0A6S6UI13</accession>
<feature type="transmembrane region" description="Helical" evidence="1">
    <location>
        <begin position="28"/>
        <end position="47"/>
    </location>
</feature>
<sequence length="71" mass="7817">MLRIVLTYGPALIFSLLRIPAYQEAKGMIWTDAIVAGSLGLLGGYAYKFIKRKQEQKASEAVGKTEAEIEV</sequence>
<evidence type="ECO:0000256" key="1">
    <source>
        <dbReference type="SAM" id="Phobius"/>
    </source>
</evidence>
<reference evidence="2" key="1">
    <citation type="submission" date="2020-01" db="EMBL/GenBank/DDBJ databases">
        <authorList>
            <person name="Meier V. D."/>
            <person name="Meier V D."/>
        </authorList>
    </citation>
    <scope>NUCLEOTIDE SEQUENCE</scope>
    <source>
        <strain evidence="2">HLG_WM_MAG_10</strain>
    </source>
</reference>
<name>A0A6S6UI13_9BACT</name>
<keyword evidence="1" id="KW-0812">Transmembrane</keyword>
<gene>
    <name evidence="2" type="ORF">HELGO_WM22391</name>
</gene>
<evidence type="ECO:0000313" key="2">
    <source>
        <dbReference type="EMBL" id="CAA6828242.1"/>
    </source>
</evidence>
<proteinExistence type="predicted"/>
<dbReference type="AlphaFoldDB" id="A0A6S6UI13"/>
<protein>
    <submittedName>
        <fullName evidence="2">Uncharacterized protein</fullName>
    </submittedName>
</protein>
<keyword evidence="1" id="KW-0472">Membrane</keyword>